<dbReference type="PANTHER" id="PTHR12489:SF1">
    <property type="entry name" value="LP10272P"/>
    <property type="match status" value="1"/>
</dbReference>
<name>A0A2P2HZ64_9CRUS</name>
<keyword evidence="4 5" id="KW-0472">Membrane</keyword>
<feature type="transmembrane region" description="Helical" evidence="5">
    <location>
        <begin position="127"/>
        <end position="150"/>
    </location>
</feature>
<reference evidence="6" key="2">
    <citation type="journal article" date="2018" name="Biosci. Biotechnol. Biochem.">
        <title>Polysaccharide hydrolase of the hadal zone amphipods Hirondellea gigas.</title>
        <authorList>
            <person name="Kobayashi H."/>
            <person name="Nagahama T."/>
            <person name="Arai W."/>
            <person name="Sasagawa Y."/>
            <person name="Umeda M."/>
            <person name="Hayashi T."/>
            <person name="Nikaido I."/>
            <person name="Watanabe H."/>
            <person name="Oguri K."/>
            <person name="Kitazato H."/>
            <person name="Fujioka K."/>
            <person name="Kido Y."/>
            <person name="Takami H."/>
        </authorList>
    </citation>
    <scope>NUCLEOTIDE SEQUENCE</scope>
    <source>
        <tissue evidence="6">Whole body</tissue>
    </source>
</reference>
<protein>
    <submittedName>
        <fullName evidence="6">Tetraspan membrane protein of hair cell stereocilia homolog</fullName>
    </submittedName>
</protein>
<evidence type="ECO:0000313" key="7">
    <source>
        <dbReference type="EMBL" id="LAC20954.1"/>
    </source>
</evidence>
<evidence type="ECO:0000256" key="5">
    <source>
        <dbReference type="SAM" id="Phobius"/>
    </source>
</evidence>
<feature type="transmembrane region" description="Helical" evidence="5">
    <location>
        <begin position="29"/>
        <end position="50"/>
    </location>
</feature>
<sequence length="301" mass="31802">MEKSEMAGSVSGGGGRYSPQSRYLRHSRAVGVLWGVFTLCFSIIVVVVFLQPHWIGAARETGPGHMGLWRWCATTSTHESSSRTGADVTCSGQLLDIVSFFSSDGSGVPIGAAAASLTGVTNTPFKAASVLSALSVVVTVLSVLLMLLFLCVKPSKVFHIAGWLQILAGCLLGAAVCVYPLGFSSSEVRHLCGPTARQYNVGECSIRWAYVLAIIGVFDAVVLAALALVLATRTVKPQHESIYTSPQLYKAGELGNGALMSDGASLAASRKSLNLQPVMMMAPAPSEHDTYAGARPMHYHL</sequence>
<evidence type="ECO:0000313" key="6">
    <source>
        <dbReference type="EMBL" id="LAB67071.1"/>
    </source>
</evidence>
<dbReference type="GO" id="GO:0005886">
    <property type="term" value="C:plasma membrane"/>
    <property type="evidence" value="ECO:0007669"/>
    <property type="project" value="TreeGrafter"/>
</dbReference>
<comment type="subcellular location">
    <subcellularLocation>
        <location evidence="1">Membrane</location>
        <topology evidence="1">Multi-pass membrane protein</topology>
    </subcellularLocation>
</comment>
<dbReference type="InterPro" id="IPR019372">
    <property type="entry name" value="LHFPL"/>
</dbReference>
<reference evidence="7" key="1">
    <citation type="submission" date="2017-11" db="EMBL/GenBank/DDBJ databases">
        <title>The sensing device of the deep-sea amphipod.</title>
        <authorList>
            <person name="Kobayashi H."/>
            <person name="Nagahama T."/>
            <person name="Arai W."/>
            <person name="Sasagawa Y."/>
            <person name="Umeda M."/>
            <person name="Hayashi T."/>
            <person name="Nikaido I."/>
            <person name="Watanabe H."/>
            <person name="Oguri K."/>
            <person name="Kitazato H."/>
            <person name="Fujioka K."/>
            <person name="Kido Y."/>
            <person name="Takami H."/>
        </authorList>
    </citation>
    <scope>NUCLEOTIDE SEQUENCE</scope>
    <source>
        <tissue evidence="7">Whole body</tissue>
    </source>
</reference>
<dbReference type="AlphaFoldDB" id="A0A2P2HZ64"/>
<dbReference type="Pfam" id="PF10242">
    <property type="entry name" value="L_HMGIC_fpl"/>
    <property type="match status" value="1"/>
</dbReference>
<dbReference type="PANTHER" id="PTHR12489">
    <property type="entry name" value="LIPOMA HMGIC FUSION PARTNER-LIKE PROTEIN"/>
    <property type="match status" value="1"/>
</dbReference>
<evidence type="ECO:0000256" key="2">
    <source>
        <dbReference type="ARBA" id="ARBA00022692"/>
    </source>
</evidence>
<keyword evidence="3 5" id="KW-1133">Transmembrane helix</keyword>
<organism evidence="6">
    <name type="scientific">Hirondellea gigas</name>
    <dbReference type="NCBI Taxonomy" id="1518452"/>
    <lineage>
        <taxon>Eukaryota</taxon>
        <taxon>Metazoa</taxon>
        <taxon>Ecdysozoa</taxon>
        <taxon>Arthropoda</taxon>
        <taxon>Crustacea</taxon>
        <taxon>Multicrustacea</taxon>
        <taxon>Malacostraca</taxon>
        <taxon>Eumalacostraca</taxon>
        <taxon>Peracarida</taxon>
        <taxon>Amphipoda</taxon>
        <taxon>Amphilochidea</taxon>
        <taxon>Lysianassida</taxon>
        <taxon>Lysianassidira</taxon>
        <taxon>Lysianassoidea</taxon>
        <taxon>Lysianassidae</taxon>
        <taxon>Hirondellea</taxon>
    </lineage>
</organism>
<evidence type="ECO:0000256" key="3">
    <source>
        <dbReference type="ARBA" id="ARBA00022989"/>
    </source>
</evidence>
<proteinExistence type="evidence at transcript level"/>
<evidence type="ECO:0000256" key="4">
    <source>
        <dbReference type="ARBA" id="ARBA00023136"/>
    </source>
</evidence>
<keyword evidence="2 5" id="KW-0812">Transmembrane</keyword>
<dbReference type="GO" id="GO:0007605">
    <property type="term" value="P:sensory perception of sound"/>
    <property type="evidence" value="ECO:0007669"/>
    <property type="project" value="TreeGrafter"/>
</dbReference>
<dbReference type="Gene3D" id="1.20.140.150">
    <property type="match status" value="1"/>
</dbReference>
<feature type="transmembrane region" description="Helical" evidence="5">
    <location>
        <begin position="208"/>
        <end position="231"/>
    </location>
</feature>
<evidence type="ECO:0000256" key="1">
    <source>
        <dbReference type="ARBA" id="ARBA00004141"/>
    </source>
</evidence>
<feature type="transmembrane region" description="Helical" evidence="5">
    <location>
        <begin position="157"/>
        <end position="181"/>
    </location>
</feature>
<accession>A0A2P2HZ64</accession>
<dbReference type="EMBL" id="IACF01001367">
    <property type="protein sequence ID" value="LAB67071.1"/>
    <property type="molecule type" value="mRNA"/>
</dbReference>
<dbReference type="EMBL" id="IACT01001612">
    <property type="protein sequence ID" value="LAC20954.1"/>
    <property type="molecule type" value="mRNA"/>
</dbReference>